<accession>A0A2I7KDZ1</accession>
<proteinExistence type="predicted"/>
<protein>
    <recommendedName>
        <fullName evidence="1">NERD domain-containing protein</fullName>
    </recommendedName>
</protein>
<feature type="domain" description="NERD" evidence="1">
    <location>
        <begin position="1"/>
        <end position="55"/>
    </location>
</feature>
<dbReference type="EMBL" id="CP010725">
    <property type="protein sequence ID" value="AUR00794.1"/>
    <property type="molecule type" value="Genomic_DNA"/>
</dbReference>
<evidence type="ECO:0000313" key="3">
    <source>
        <dbReference type="Proteomes" id="UP000236447"/>
    </source>
</evidence>
<reference evidence="2 3" key="1">
    <citation type="journal article" date="2017" name="Front. Microbiol.">
        <title>Phaeobacter piscinae sp. nov., a species of the Roseobacter group and potential aquaculture probiont.</title>
        <authorList>
            <person name="Sonnenschein E.C."/>
            <person name="Phippen C.B.W."/>
            <person name="Nielsen K.F."/>
            <person name="Mateiu R.V."/>
            <person name="Melchiorsen J."/>
            <person name="Gram L."/>
            <person name="Overmann J."/>
            <person name="Freese H.M."/>
        </authorList>
    </citation>
    <scope>NUCLEOTIDE SEQUENCE [LARGE SCALE GENOMIC DNA]</scope>
    <source>
        <strain evidence="2 3">P88</strain>
    </source>
</reference>
<sequence length="55" mass="6525">MRKKISIRQVDEDVIEMLGELREEQRRFAGAIVSDAIREYWEATFNELAVERPDD</sequence>
<dbReference type="RefSeq" id="WP_158526346.1">
    <property type="nucleotide sequence ID" value="NZ_CP010725.1"/>
</dbReference>
<gene>
    <name evidence="2" type="ORF">PhaeoP88_03473</name>
</gene>
<dbReference type="Proteomes" id="UP000236447">
    <property type="component" value="Chromosome"/>
</dbReference>
<dbReference type="AlphaFoldDB" id="A0A2I7KDZ1"/>
<name>A0A2I7KDZ1_9RHOB</name>
<evidence type="ECO:0000259" key="1">
    <source>
        <dbReference type="PROSITE" id="PS50965"/>
    </source>
</evidence>
<reference evidence="2 3" key="2">
    <citation type="journal article" date="2017" name="Genome Biol. Evol.">
        <title>Trajectories and Drivers of Genome Evolution in Surface-Associated Marine Phaeobacter.</title>
        <authorList>
            <person name="Freese H.M."/>
            <person name="Sikorski J."/>
            <person name="Bunk B."/>
            <person name="Scheuner C."/>
            <person name="Meier-Kolthoff J.P."/>
            <person name="Sproer C."/>
            <person name="Gram L."/>
            <person name="Overmann J."/>
        </authorList>
    </citation>
    <scope>NUCLEOTIDE SEQUENCE [LARGE SCALE GENOMIC DNA]</scope>
    <source>
        <strain evidence="2 3">P88</strain>
    </source>
</reference>
<dbReference type="PROSITE" id="PS50965">
    <property type="entry name" value="NERD"/>
    <property type="match status" value="1"/>
</dbReference>
<dbReference type="InterPro" id="IPR011528">
    <property type="entry name" value="NERD"/>
</dbReference>
<evidence type="ECO:0000313" key="2">
    <source>
        <dbReference type="EMBL" id="AUR00794.1"/>
    </source>
</evidence>
<organism evidence="2 3">
    <name type="scientific">Phaeobacter inhibens</name>
    <dbReference type="NCBI Taxonomy" id="221822"/>
    <lineage>
        <taxon>Bacteria</taxon>
        <taxon>Pseudomonadati</taxon>
        <taxon>Pseudomonadota</taxon>
        <taxon>Alphaproteobacteria</taxon>
        <taxon>Rhodobacterales</taxon>
        <taxon>Roseobacteraceae</taxon>
        <taxon>Phaeobacter</taxon>
    </lineage>
</organism>